<dbReference type="HAMAP" id="MF_01861">
    <property type="entry name" value="UPF0738"/>
    <property type="match status" value="1"/>
</dbReference>
<name>A0A0M0LHX7_9BACI</name>
<keyword evidence="3" id="KW-1185">Reference proteome</keyword>
<dbReference type="EMBL" id="LILC01000002">
    <property type="protein sequence ID" value="KOO50313.1"/>
    <property type="molecule type" value="Genomic_DNA"/>
</dbReference>
<evidence type="ECO:0000256" key="1">
    <source>
        <dbReference type="HAMAP-Rule" id="MF_01861"/>
    </source>
</evidence>
<dbReference type="OrthoDB" id="2966478at2"/>
<evidence type="ECO:0000313" key="3">
    <source>
        <dbReference type="Proteomes" id="UP000037558"/>
    </source>
</evidence>
<dbReference type="STRING" id="284581.AMD01_00695"/>
<gene>
    <name evidence="2" type="ORF">AMD01_00695</name>
</gene>
<accession>A0A0M0LHX7</accession>
<dbReference type="Proteomes" id="UP000037558">
    <property type="component" value="Unassembled WGS sequence"/>
</dbReference>
<dbReference type="Pfam" id="PF19785">
    <property type="entry name" value="UPF0738"/>
    <property type="match status" value="1"/>
</dbReference>
<comment type="caution">
    <text evidence="2">The sequence shown here is derived from an EMBL/GenBank/DDBJ whole genome shotgun (WGS) entry which is preliminary data.</text>
</comment>
<proteinExistence type="inferred from homology"/>
<evidence type="ECO:0000313" key="2">
    <source>
        <dbReference type="EMBL" id="KOO50313.1"/>
    </source>
</evidence>
<dbReference type="InterPro" id="IPR020908">
    <property type="entry name" value="UPF0738"/>
</dbReference>
<dbReference type="PATRIC" id="fig|284581.3.peg.381"/>
<protein>
    <recommendedName>
        <fullName evidence="1">UPF0738 protein AMD01_00695</fullName>
    </recommendedName>
</protein>
<comment type="similarity">
    <text evidence="1">Belongs to the UPF0738 family.</text>
</comment>
<sequence>MQKRIEVKKSHSDQDTVYLTSELFDGEITQASATGQMITDSDHVSFIYLVDINDQFTYVSLTKEVWPHLKEVLTHNKNVKLTINDTEIELPGVKEELSYLVENIEGNANYGDDMVNEVERVFLDKEEQ</sequence>
<reference evidence="3" key="1">
    <citation type="submission" date="2015-08" db="EMBL/GenBank/DDBJ databases">
        <title>Fjat-14210 dsm16467.</title>
        <authorList>
            <person name="Liu B."/>
            <person name="Wang J."/>
            <person name="Zhu Y."/>
            <person name="Liu G."/>
            <person name="Chen Q."/>
            <person name="Chen Z."/>
            <person name="Lan J."/>
            <person name="Che J."/>
            <person name="Ge C."/>
            <person name="Shi H."/>
            <person name="Pan Z."/>
            <person name="Liu X."/>
        </authorList>
    </citation>
    <scope>NUCLEOTIDE SEQUENCE [LARGE SCALE GENOMIC DNA]</scope>
    <source>
        <strain evidence="3">DSM 16467</strain>
    </source>
</reference>
<dbReference type="RefSeq" id="WP_053399463.1">
    <property type="nucleotide sequence ID" value="NZ_LILC01000002.1"/>
</dbReference>
<dbReference type="AlphaFoldDB" id="A0A0M0LHX7"/>
<organism evidence="2 3">
    <name type="scientific">Priestia koreensis</name>
    <dbReference type="NCBI Taxonomy" id="284581"/>
    <lineage>
        <taxon>Bacteria</taxon>
        <taxon>Bacillati</taxon>
        <taxon>Bacillota</taxon>
        <taxon>Bacilli</taxon>
        <taxon>Bacillales</taxon>
        <taxon>Bacillaceae</taxon>
        <taxon>Priestia</taxon>
    </lineage>
</organism>